<accession>A1CKQ2</accession>
<dbReference type="GeneID" id="4702918"/>
<name>A1CKQ2_ASPCL</name>
<dbReference type="Proteomes" id="UP000006701">
    <property type="component" value="Unassembled WGS sequence"/>
</dbReference>
<dbReference type="AlphaFoldDB" id="A1CKQ2"/>
<keyword evidence="2" id="KW-1185">Reference proteome</keyword>
<dbReference type="eggNOG" id="ENOG502SBN9">
    <property type="taxonomic scope" value="Eukaryota"/>
</dbReference>
<dbReference type="OMA" id="APCNKGP"/>
<dbReference type="RefSeq" id="XP_001271152.1">
    <property type="nucleotide sequence ID" value="XM_001271151.1"/>
</dbReference>
<evidence type="ECO:0000313" key="2">
    <source>
        <dbReference type="Proteomes" id="UP000006701"/>
    </source>
</evidence>
<dbReference type="OrthoDB" id="4023585at2759"/>
<dbReference type="KEGG" id="act:ACLA_039410"/>
<protein>
    <submittedName>
        <fullName evidence="1">LEA domain protein</fullName>
    </submittedName>
</protein>
<organism evidence="1 2">
    <name type="scientific">Aspergillus clavatus (strain ATCC 1007 / CBS 513.65 / DSM 816 / NCTC 3887 / NRRL 1 / QM 1276 / 107)</name>
    <dbReference type="NCBI Taxonomy" id="344612"/>
    <lineage>
        <taxon>Eukaryota</taxon>
        <taxon>Fungi</taxon>
        <taxon>Dikarya</taxon>
        <taxon>Ascomycota</taxon>
        <taxon>Pezizomycotina</taxon>
        <taxon>Eurotiomycetes</taxon>
        <taxon>Eurotiomycetidae</taxon>
        <taxon>Eurotiales</taxon>
        <taxon>Aspergillaceae</taxon>
        <taxon>Aspergillus</taxon>
        <taxon>Aspergillus subgen. Fumigati</taxon>
    </lineage>
</organism>
<sequence length="138" mass="14188">MSALARFAPLTARAAAVRTVPAVTVGARFLSSTPKCEKGPVETTKDTLKKADRIVSDYAVKGINKGEEATNKLKETVGSSTAEAEGKAKGTVEELKGDAAEVAGKSKGKAEEALGSAKGTAKEVYGEAKGKAKEMGNM</sequence>
<dbReference type="HOGENOM" id="CLU_128874_1_2_1"/>
<dbReference type="Gene3D" id="1.20.120.20">
    <property type="entry name" value="Apolipoprotein"/>
    <property type="match status" value="1"/>
</dbReference>
<gene>
    <name evidence="1" type="ORF">ACLA_039410</name>
</gene>
<dbReference type="VEuPathDB" id="FungiDB:ACLA_039410"/>
<proteinExistence type="predicted"/>
<reference evidence="1 2" key="1">
    <citation type="journal article" date="2008" name="PLoS Genet.">
        <title>Genomic islands in the pathogenic filamentous fungus Aspergillus fumigatus.</title>
        <authorList>
            <person name="Fedorova N.D."/>
            <person name="Khaldi N."/>
            <person name="Joardar V.S."/>
            <person name="Maiti R."/>
            <person name="Amedeo P."/>
            <person name="Anderson M.J."/>
            <person name="Crabtree J."/>
            <person name="Silva J.C."/>
            <person name="Badger J.H."/>
            <person name="Albarraq A."/>
            <person name="Angiuoli S."/>
            <person name="Bussey H."/>
            <person name="Bowyer P."/>
            <person name="Cotty P.J."/>
            <person name="Dyer P.S."/>
            <person name="Egan A."/>
            <person name="Galens K."/>
            <person name="Fraser-Liggett C.M."/>
            <person name="Haas B.J."/>
            <person name="Inman J.M."/>
            <person name="Kent R."/>
            <person name="Lemieux S."/>
            <person name="Malavazi I."/>
            <person name="Orvis J."/>
            <person name="Roemer T."/>
            <person name="Ronning C.M."/>
            <person name="Sundaram J.P."/>
            <person name="Sutton G."/>
            <person name="Turner G."/>
            <person name="Venter J.C."/>
            <person name="White O.R."/>
            <person name="Whitty B.R."/>
            <person name="Youngman P."/>
            <person name="Wolfe K.H."/>
            <person name="Goldman G.H."/>
            <person name="Wortman J.R."/>
            <person name="Jiang B."/>
            <person name="Denning D.W."/>
            <person name="Nierman W.C."/>
        </authorList>
    </citation>
    <scope>NUCLEOTIDE SEQUENCE [LARGE SCALE GENOMIC DNA]</scope>
    <source>
        <strain evidence="2">ATCC 1007 / CBS 513.65 / DSM 816 / NCTC 3887 / NRRL 1</strain>
    </source>
</reference>
<dbReference type="EMBL" id="DS027056">
    <property type="protein sequence ID" value="EAW09726.1"/>
    <property type="molecule type" value="Genomic_DNA"/>
</dbReference>
<dbReference type="STRING" id="344612.A1CKQ2"/>
<evidence type="ECO:0000313" key="1">
    <source>
        <dbReference type="EMBL" id="EAW09726.1"/>
    </source>
</evidence>